<keyword evidence="1" id="KW-0472">Membrane</keyword>
<name>A0ABS7AXC8_9ACTN</name>
<feature type="transmembrane region" description="Helical" evidence="1">
    <location>
        <begin position="322"/>
        <end position="343"/>
    </location>
</feature>
<evidence type="ECO:0000313" key="2">
    <source>
        <dbReference type="EMBL" id="MBW6433380.1"/>
    </source>
</evidence>
<sequence>MLETLFLVVVMPLPLLALMVLVVELGGAVRADGLRGLAARIGAALRAGVRRPVWRGLLAVVVVAGLLTAGLEQCHLAVVANGSRWGFDVALLAVVLGLLLSVLTGGLVMLTAAAVGKARGVGAGTVAGLLTLLGVAAGTAAAHLPLRAAYLADPSGFPVVDNLGAGDLLIPADAFLVALLWALPWPVLGAALGACRVATQTPAPVRDVWHHLLNLATTDLPEDRATWGAALRAELASIDPRAERRRFALGGVWAALRSGPPQGAWVLAAGVGVVVAAGSFAASRWSLAHEQGGILGFSMSVPTILLFAVALFTAYRTRSFGAALRASALAGAAAMVAVIGIGIPEAVIWANRRAGYLSTGDAVPPDWQSAVGDVLRPEFLVAMAVFWIIGATGGAAVGTAFGRLRTGTSAGSPPAAPAADHKAR</sequence>
<protein>
    <submittedName>
        <fullName evidence="2">Uncharacterized protein</fullName>
    </submittedName>
</protein>
<feature type="transmembrane region" description="Helical" evidence="1">
    <location>
        <begin position="294"/>
        <end position="315"/>
    </location>
</feature>
<keyword evidence="1" id="KW-0812">Transmembrane</keyword>
<feature type="transmembrane region" description="Helical" evidence="1">
    <location>
        <begin position="168"/>
        <end position="188"/>
    </location>
</feature>
<feature type="transmembrane region" description="Helical" evidence="1">
    <location>
        <begin position="6"/>
        <end position="31"/>
    </location>
</feature>
<keyword evidence="3" id="KW-1185">Reference proteome</keyword>
<feature type="transmembrane region" description="Helical" evidence="1">
    <location>
        <begin position="264"/>
        <end position="282"/>
    </location>
</feature>
<comment type="caution">
    <text evidence="2">The sequence shown here is derived from an EMBL/GenBank/DDBJ whole genome shotgun (WGS) entry which is preliminary data.</text>
</comment>
<dbReference type="EMBL" id="JAHXZI010000003">
    <property type="protein sequence ID" value="MBW6433380.1"/>
    <property type="molecule type" value="Genomic_DNA"/>
</dbReference>
<accession>A0ABS7AXC8</accession>
<dbReference type="RefSeq" id="WP_220142921.1">
    <property type="nucleotide sequence ID" value="NZ_JAHXZI010000003.1"/>
</dbReference>
<keyword evidence="1" id="KW-1133">Transmembrane helix</keyword>
<feature type="transmembrane region" description="Helical" evidence="1">
    <location>
        <begin position="379"/>
        <end position="401"/>
    </location>
</feature>
<proteinExistence type="predicted"/>
<reference evidence="2 3" key="1">
    <citation type="journal article" date="2013" name="Antonie Van Leeuwenhoek">
        <title>Actinoplanes hulinensis sp. nov., a novel actinomycete isolated from soybean root (Glycine max (L.) Merr).</title>
        <authorList>
            <person name="Shen Y."/>
            <person name="Liu C."/>
            <person name="Wang X."/>
            <person name="Zhao J."/>
            <person name="Jia F."/>
            <person name="Zhang Y."/>
            <person name="Wang L."/>
            <person name="Yang D."/>
            <person name="Xiang W."/>
        </authorList>
    </citation>
    <scope>NUCLEOTIDE SEQUENCE [LARGE SCALE GENOMIC DNA]</scope>
    <source>
        <strain evidence="2 3">NEAU-M9</strain>
    </source>
</reference>
<organism evidence="2 3">
    <name type="scientific">Actinoplanes hulinensis</name>
    <dbReference type="NCBI Taxonomy" id="1144547"/>
    <lineage>
        <taxon>Bacteria</taxon>
        <taxon>Bacillati</taxon>
        <taxon>Actinomycetota</taxon>
        <taxon>Actinomycetes</taxon>
        <taxon>Micromonosporales</taxon>
        <taxon>Micromonosporaceae</taxon>
        <taxon>Actinoplanes</taxon>
    </lineage>
</organism>
<evidence type="ECO:0000256" key="1">
    <source>
        <dbReference type="SAM" id="Phobius"/>
    </source>
</evidence>
<dbReference type="Proteomes" id="UP001519863">
    <property type="component" value="Unassembled WGS sequence"/>
</dbReference>
<feature type="transmembrane region" description="Helical" evidence="1">
    <location>
        <begin position="52"/>
        <end position="71"/>
    </location>
</feature>
<feature type="transmembrane region" description="Helical" evidence="1">
    <location>
        <begin position="127"/>
        <end position="148"/>
    </location>
</feature>
<gene>
    <name evidence="2" type="ORF">KZ829_06430</name>
</gene>
<evidence type="ECO:0000313" key="3">
    <source>
        <dbReference type="Proteomes" id="UP001519863"/>
    </source>
</evidence>
<feature type="transmembrane region" description="Helical" evidence="1">
    <location>
        <begin position="91"/>
        <end position="115"/>
    </location>
</feature>